<dbReference type="CDD" id="cd07821">
    <property type="entry name" value="PYR_PYL_RCAR_like"/>
    <property type="match status" value="1"/>
</dbReference>
<evidence type="ECO:0000313" key="1">
    <source>
        <dbReference type="EMBL" id="KAJ6790873.1"/>
    </source>
</evidence>
<name>A0AAX6DGG3_IRIPA</name>
<dbReference type="SUPFAM" id="SSF55961">
    <property type="entry name" value="Bet v1-like"/>
    <property type="match status" value="1"/>
</dbReference>
<dbReference type="InterPro" id="IPR019587">
    <property type="entry name" value="Polyketide_cyclase/dehydratase"/>
</dbReference>
<reference evidence="1" key="1">
    <citation type="journal article" date="2023" name="GigaByte">
        <title>Genome assembly of the bearded iris, Iris pallida Lam.</title>
        <authorList>
            <person name="Bruccoleri R.E."/>
            <person name="Oakeley E.J."/>
            <person name="Faust A.M.E."/>
            <person name="Altorfer M."/>
            <person name="Dessus-Babus S."/>
            <person name="Burckhardt D."/>
            <person name="Oertli M."/>
            <person name="Naumann U."/>
            <person name="Petersen F."/>
            <person name="Wong J."/>
        </authorList>
    </citation>
    <scope>NUCLEOTIDE SEQUENCE</scope>
    <source>
        <strain evidence="1">GSM-AAB239-AS_SAM_17_03QT</strain>
    </source>
</reference>
<dbReference type="EMBL" id="JANAVB010043419">
    <property type="protein sequence ID" value="KAJ6792673.1"/>
    <property type="molecule type" value="Genomic_DNA"/>
</dbReference>
<dbReference type="InterPro" id="IPR053249">
    <property type="entry name" value="LFS"/>
</dbReference>
<evidence type="ECO:0000313" key="3">
    <source>
        <dbReference type="Proteomes" id="UP001140949"/>
    </source>
</evidence>
<dbReference type="PANTHER" id="PTHR33789:SF11">
    <property type="entry name" value="OS05G0202300 PROTEIN"/>
    <property type="match status" value="1"/>
</dbReference>
<reference evidence="1" key="2">
    <citation type="submission" date="2023-04" db="EMBL/GenBank/DDBJ databases">
        <authorList>
            <person name="Bruccoleri R.E."/>
            <person name="Oakeley E.J."/>
            <person name="Faust A.-M."/>
            <person name="Dessus-Babus S."/>
            <person name="Altorfer M."/>
            <person name="Burckhardt D."/>
            <person name="Oertli M."/>
            <person name="Naumann U."/>
            <person name="Petersen F."/>
            <person name="Wong J."/>
        </authorList>
    </citation>
    <scope>NUCLEOTIDE SEQUENCE</scope>
    <source>
        <strain evidence="1">GSM-AAB239-AS_SAM_17_03QT</strain>
        <tissue evidence="1">Leaf</tissue>
    </source>
</reference>
<gene>
    <name evidence="2" type="ORF">M6B38_238820</name>
    <name evidence="1" type="ORF">M6B38_247075</name>
</gene>
<dbReference type="InterPro" id="IPR023393">
    <property type="entry name" value="START-like_dom_sf"/>
</dbReference>
<organism evidence="1 3">
    <name type="scientific">Iris pallida</name>
    <name type="common">Sweet iris</name>
    <dbReference type="NCBI Taxonomy" id="29817"/>
    <lineage>
        <taxon>Eukaryota</taxon>
        <taxon>Viridiplantae</taxon>
        <taxon>Streptophyta</taxon>
        <taxon>Embryophyta</taxon>
        <taxon>Tracheophyta</taxon>
        <taxon>Spermatophyta</taxon>
        <taxon>Magnoliopsida</taxon>
        <taxon>Liliopsida</taxon>
        <taxon>Asparagales</taxon>
        <taxon>Iridaceae</taxon>
        <taxon>Iridoideae</taxon>
        <taxon>Irideae</taxon>
        <taxon>Iris</taxon>
    </lineage>
</organism>
<sequence length="159" mass="17820">MQQVKPQQLQKWEITVRSSKLQGVKPDQAWSLVSDYYGIHKILPSITSASQKVDGGLRQITFSMNGSPQTHWFKDRLVNMDHKVRSYTYEIGESNCGLEKITSTLKVVPVGEDSCMVEWSAIAGQPIQGWTKSELDTQMQALATEAAKTIEKAFRASTK</sequence>
<dbReference type="Pfam" id="PF10604">
    <property type="entry name" value="Polyketide_cyc2"/>
    <property type="match status" value="1"/>
</dbReference>
<dbReference type="Gene3D" id="3.30.530.20">
    <property type="match status" value="1"/>
</dbReference>
<dbReference type="PANTHER" id="PTHR33789">
    <property type="entry name" value="LACHRYMATORY-FACTOR SYNTHASE"/>
    <property type="match status" value="1"/>
</dbReference>
<protein>
    <submittedName>
        <fullName evidence="1">Lachrymatory-factor synthase</fullName>
    </submittedName>
</protein>
<dbReference type="Proteomes" id="UP001140949">
    <property type="component" value="Unassembled WGS sequence"/>
</dbReference>
<keyword evidence="3" id="KW-1185">Reference proteome</keyword>
<dbReference type="EMBL" id="JANAVB010044937">
    <property type="protein sequence ID" value="KAJ6790873.1"/>
    <property type="molecule type" value="Genomic_DNA"/>
</dbReference>
<dbReference type="AlphaFoldDB" id="A0AAX6DGG3"/>
<comment type="caution">
    <text evidence="1">The sequence shown here is derived from an EMBL/GenBank/DDBJ whole genome shotgun (WGS) entry which is preliminary data.</text>
</comment>
<accession>A0AAX6DGG3</accession>
<evidence type="ECO:0000313" key="2">
    <source>
        <dbReference type="EMBL" id="KAJ6792673.1"/>
    </source>
</evidence>
<proteinExistence type="predicted"/>